<protein>
    <submittedName>
        <fullName evidence="1">Uncharacterized protein</fullName>
    </submittedName>
</protein>
<reference evidence="1 3" key="2">
    <citation type="submission" date="2019-09" db="EMBL/GenBank/DDBJ databases">
        <title>A bacterium isolated from glacier soil.</title>
        <authorList>
            <person name="Liu Q."/>
        </authorList>
    </citation>
    <scope>NUCLEOTIDE SEQUENCE [LARGE SCALE GENOMIC DNA]</scope>
    <source>
        <strain evidence="1 3">MDT1-10-3</strain>
    </source>
</reference>
<dbReference type="AlphaFoldDB" id="A0A5M8QJV9"/>
<evidence type="ECO:0000313" key="3">
    <source>
        <dbReference type="Proteomes" id="UP000323866"/>
    </source>
</evidence>
<dbReference type="RefSeq" id="WP_149097634.1">
    <property type="nucleotide sequence ID" value="NZ_BMMG01000002.1"/>
</dbReference>
<keyword evidence="4" id="KW-1185">Reference proteome</keyword>
<evidence type="ECO:0000313" key="1">
    <source>
        <dbReference type="EMBL" id="KAA6435441.1"/>
    </source>
</evidence>
<dbReference type="Proteomes" id="UP001570846">
    <property type="component" value="Unassembled WGS sequence"/>
</dbReference>
<comment type="caution">
    <text evidence="1">The sequence shown here is derived from an EMBL/GenBank/DDBJ whole genome shotgun (WGS) entry which is preliminary data.</text>
</comment>
<evidence type="ECO:0000313" key="4">
    <source>
        <dbReference type="Proteomes" id="UP001570846"/>
    </source>
</evidence>
<reference evidence="2 4" key="3">
    <citation type="submission" date="2024-08" db="EMBL/GenBank/DDBJ databases">
        <authorList>
            <person name="Wei W."/>
        </authorList>
    </citation>
    <scope>NUCLEOTIDE SEQUENCE [LARGE SCALE GENOMIC DNA]</scope>
    <source>
        <strain evidence="2 4">XU2</strain>
    </source>
</reference>
<dbReference type="OrthoDB" id="8905724at2"/>
<dbReference type="EMBL" id="JBGOGF010000001">
    <property type="protein sequence ID" value="MFA1769808.1"/>
    <property type="molecule type" value="Genomic_DNA"/>
</dbReference>
<name>A0A5M8QJV9_9BACT</name>
<gene>
    <name evidence="2" type="ORF">ACD591_00775</name>
    <name evidence="1" type="ORF">FOE74_05685</name>
</gene>
<accession>A0A5M8QJV9</accession>
<proteinExistence type="predicted"/>
<dbReference type="EMBL" id="VKKZ01000019">
    <property type="protein sequence ID" value="KAA6435441.1"/>
    <property type="molecule type" value="Genomic_DNA"/>
</dbReference>
<organism evidence="1 3">
    <name type="scientific">Rufibacter glacialis</name>
    <dbReference type="NCBI Taxonomy" id="1259555"/>
    <lineage>
        <taxon>Bacteria</taxon>
        <taxon>Pseudomonadati</taxon>
        <taxon>Bacteroidota</taxon>
        <taxon>Cytophagia</taxon>
        <taxon>Cytophagales</taxon>
        <taxon>Hymenobacteraceae</taxon>
        <taxon>Rufibacter</taxon>
    </lineage>
</organism>
<evidence type="ECO:0000313" key="2">
    <source>
        <dbReference type="EMBL" id="MFA1769808.1"/>
    </source>
</evidence>
<sequence length="117" mass="13955">MHQSYEESFGRKPDFRVTYNIFSQEEGGRYYWPLQGIRWDFFYEHPDHNKGALFIIHPEFEDSNGKLITDSELPIPKYGMARMWILNNKFIDYHRGKIKIGTHGYFMEGNKKVGNVM</sequence>
<dbReference type="Proteomes" id="UP000323866">
    <property type="component" value="Unassembled WGS sequence"/>
</dbReference>
<reference evidence="1 3" key="1">
    <citation type="submission" date="2019-07" db="EMBL/GenBank/DDBJ databases">
        <authorList>
            <person name="Qu J.-H."/>
        </authorList>
    </citation>
    <scope>NUCLEOTIDE SEQUENCE [LARGE SCALE GENOMIC DNA]</scope>
    <source>
        <strain evidence="1 3">MDT1-10-3</strain>
    </source>
</reference>